<evidence type="ECO:0000313" key="1">
    <source>
        <dbReference type="EMBL" id="RLK07499.1"/>
    </source>
</evidence>
<organism evidence="1 2">
    <name type="scientific">Ruegeria conchae</name>
    <dbReference type="NCBI Taxonomy" id="981384"/>
    <lineage>
        <taxon>Bacteria</taxon>
        <taxon>Pseudomonadati</taxon>
        <taxon>Pseudomonadota</taxon>
        <taxon>Alphaproteobacteria</taxon>
        <taxon>Rhodobacterales</taxon>
        <taxon>Roseobacteraceae</taxon>
        <taxon>Ruegeria</taxon>
    </lineage>
</organism>
<protein>
    <submittedName>
        <fullName evidence="1">Uncharacterized protein</fullName>
    </submittedName>
</protein>
<comment type="caution">
    <text evidence="1">The sequence shown here is derived from an EMBL/GenBank/DDBJ whole genome shotgun (WGS) entry which is preliminary data.</text>
</comment>
<keyword evidence="2" id="KW-1185">Reference proteome</keyword>
<dbReference type="EMBL" id="RCCT01000003">
    <property type="protein sequence ID" value="RLK07499.1"/>
    <property type="molecule type" value="Genomic_DNA"/>
</dbReference>
<evidence type="ECO:0000313" key="2">
    <source>
        <dbReference type="Proteomes" id="UP000271700"/>
    </source>
</evidence>
<accession>A0A497ZFL4</accession>
<name>A0A497ZFL4_9RHOB</name>
<dbReference type="STRING" id="981384.GCA_000192475_02221"/>
<dbReference type="AlphaFoldDB" id="A0A497ZFL4"/>
<sequence>MRWANYLSKLPFLATVLFSTQKVAPNLNCEKRVTTASRSVNSIDLLIVKLNYWGRLT</sequence>
<gene>
    <name evidence="1" type="ORF">CLV75_2625</name>
</gene>
<proteinExistence type="predicted"/>
<reference evidence="1 2" key="1">
    <citation type="submission" date="2018-10" db="EMBL/GenBank/DDBJ databases">
        <title>Genomic Encyclopedia of Archaeal and Bacterial Type Strains, Phase II (KMG-II): from individual species to whole genera.</title>
        <authorList>
            <person name="Goeker M."/>
        </authorList>
    </citation>
    <scope>NUCLEOTIDE SEQUENCE [LARGE SCALE GENOMIC DNA]</scope>
    <source>
        <strain evidence="1 2">DSM 29317</strain>
    </source>
</reference>
<dbReference type="Proteomes" id="UP000271700">
    <property type="component" value="Unassembled WGS sequence"/>
</dbReference>